<proteinExistence type="predicted"/>
<dbReference type="RefSeq" id="WP_188105230.1">
    <property type="nucleotide sequence ID" value="NZ_JAANIH010000046.1"/>
</dbReference>
<name>A0ABR7U3D6_9BRAD</name>
<keyword evidence="2" id="KW-1185">Reference proteome</keyword>
<gene>
    <name evidence="1" type="ORF">HA482_09830</name>
</gene>
<reference evidence="1 2" key="1">
    <citation type="journal article" date="2020" name="Arch. Microbiol.">
        <title>Bradyrhizobium campsiandrae sp. nov., a nitrogen-fixing bacterial strain isolated from a native leguminous tree from the Amazon adapted to flooded conditions.</title>
        <authorList>
            <person name="Cabral Michel D."/>
            <person name="Martins da Costa E."/>
            <person name="Azarias Guimaraes A."/>
            <person name="Soares de Carvalho T."/>
            <person name="Santos de Castro Caputo P."/>
            <person name="Willems A."/>
            <person name="de Souza Moreira F.M."/>
        </authorList>
    </citation>
    <scope>NUCLEOTIDE SEQUENCE [LARGE SCALE GENOMIC DNA]</scope>
    <source>
        <strain evidence="2">INPA 384B</strain>
    </source>
</reference>
<comment type="caution">
    <text evidence="1">The sequence shown here is derived from an EMBL/GenBank/DDBJ whole genome shotgun (WGS) entry which is preliminary data.</text>
</comment>
<evidence type="ECO:0000313" key="2">
    <source>
        <dbReference type="Proteomes" id="UP000639516"/>
    </source>
</evidence>
<protein>
    <submittedName>
        <fullName evidence="1">Uncharacterized protein</fullName>
    </submittedName>
</protein>
<evidence type="ECO:0000313" key="1">
    <source>
        <dbReference type="EMBL" id="MBC9978515.1"/>
    </source>
</evidence>
<accession>A0ABR7U3D6</accession>
<dbReference type="EMBL" id="JAATTO010000011">
    <property type="protein sequence ID" value="MBC9978515.1"/>
    <property type="molecule type" value="Genomic_DNA"/>
</dbReference>
<sequence>MLRSGLGKRLGRLAVASAAIVLGAGSVTEVSATALTPFRDEAQAQRYCPGDKVVWVDFRKGVYYRKGQKLYAQGFDGSFVCLSEARDSRYRGSPLGLR</sequence>
<organism evidence="1 2">
    <name type="scientific">Bradyrhizobium campsiandrae</name>
    <dbReference type="NCBI Taxonomy" id="1729892"/>
    <lineage>
        <taxon>Bacteria</taxon>
        <taxon>Pseudomonadati</taxon>
        <taxon>Pseudomonadota</taxon>
        <taxon>Alphaproteobacteria</taxon>
        <taxon>Hyphomicrobiales</taxon>
        <taxon>Nitrobacteraceae</taxon>
        <taxon>Bradyrhizobium</taxon>
    </lineage>
</organism>
<dbReference type="Proteomes" id="UP000639516">
    <property type="component" value="Unassembled WGS sequence"/>
</dbReference>